<keyword evidence="3" id="KW-1185">Reference proteome</keyword>
<dbReference type="KEGG" id="rdi:CMV14_07190"/>
<reference evidence="2 3" key="1">
    <citation type="submission" date="2017-09" db="EMBL/GenBank/DDBJ databases">
        <title>The Catabolism of 3,6-Dichlorosalicylic acid is Initiated by the Cytochrome P450 Monooxygenase DsmABC in Rhizorhabdus dicambivorans Ndbn-20.</title>
        <authorList>
            <person name="Na L."/>
        </authorList>
    </citation>
    <scope>NUCLEOTIDE SEQUENCE [LARGE SCALE GENOMIC DNA]</scope>
    <source>
        <strain evidence="2 3">Ndbn-20m</strain>
    </source>
</reference>
<accession>A0A2A4FWW6</accession>
<dbReference type="EMBL" id="NWUF01000007">
    <property type="protein sequence ID" value="PCE42675.1"/>
    <property type="molecule type" value="Genomic_DNA"/>
</dbReference>
<dbReference type="AlphaFoldDB" id="A0A2A4FWW6"/>
<dbReference type="PANTHER" id="PTHR43459:SF3">
    <property type="entry name" value="ENOYL-COA HYDRATASE ECHA15 (ENOYL HYDRASE) (UNSATURATED ACYL-COA HYDRATASE) (CROTONASE)-RELATED"/>
    <property type="match status" value="1"/>
</dbReference>
<dbReference type="InterPro" id="IPR001753">
    <property type="entry name" value="Enoyl-CoA_hydra/iso"/>
</dbReference>
<sequence>MVITLHNPPMNASFPAMHLELSHIFSTINRDPDVKVVVLTGAGDRAFSAGGDVKNMLRRLTTADHAAWLRGMREAKDLVYSILRLEKPLITRVNGHAMGLGATLAVLGDFSYMIETAQIADTHVKVGLTAGDGGSMMWPLLMGFMKAKQYLLTGDPLSGKEAAELGLITGSAATMQELDELCFGMADRLAGGATLAVNATKASINMLLRRLLEGVIEAHLGAETLTYLSKDHLEAAKAFNEKRTPDFKGE</sequence>
<dbReference type="InterPro" id="IPR014748">
    <property type="entry name" value="Enoyl-CoA_hydra_C"/>
</dbReference>
<name>A0A2A4FWW6_9SPHN</name>
<proteinExistence type="inferred from homology"/>
<dbReference type="CDD" id="cd06558">
    <property type="entry name" value="crotonase-like"/>
    <property type="match status" value="1"/>
</dbReference>
<dbReference type="InterPro" id="IPR029045">
    <property type="entry name" value="ClpP/crotonase-like_dom_sf"/>
</dbReference>
<dbReference type="PANTHER" id="PTHR43459">
    <property type="entry name" value="ENOYL-COA HYDRATASE"/>
    <property type="match status" value="1"/>
</dbReference>
<dbReference type="GO" id="GO:0003824">
    <property type="term" value="F:catalytic activity"/>
    <property type="evidence" value="ECO:0007669"/>
    <property type="project" value="UniProtKB-ARBA"/>
</dbReference>
<protein>
    <submittedName>
        <fullName evidence="2">Enoyl-CoA hydratase</fullName>
    </submittedName>
</protein>
<dbReference type="SUPFAM" id="SSF52096">
    <property type="entry name" value="ClpP/crotonase"/>
    <property type="match status" value="1"/>
</dbReference>
<dbReference type="Proteomes" id="UP000218934">
    <property type="component" value="Unassembled WGS sequence"/>
</dbReference>
<evidence type="ECO:0000313" key="2">
    <source>
        <dbReference type="EMBL" id="PCE42675.1"/>
    </source>
</evidence>
<comment type="similarity">
    <text evidence="1">Belongs to the enoyl-CoA hydratase/isomerase family.</text>
</comment>
<dbReference type="OrthoDB" id="9807606at2"/>
<evidence type="ECO:0000313" key="3">
    <source>
        <dbReference type="Proteomes" id="UP000218934"/>
    </source>
</evidence>
<dbReference type="Pfam" id="PF00378">
    <property type="entry name" value="ECH_1"/>
    <property type="match status" value="1"/>
</dbReference>
<gene>
    <name evidence="2" type="ORF">COO09_08890</name>
</gene>
<dbReference type="Gene3D" id="3.90.226.10">
    <property type="entry name" value="2-enoyl-CoA Hydratase, Chain A, domain 1"/>
    <property type="match status" value="1"/>
</dbReference>
<evidence type="ECO:0000256" key="1">
    <source>
        <dbReference type="ARBA" id="ARBA00005254"/>
    </source>
</evidence>
<organism evidence="2 3">
    <name type="scientific">Rhizorhabdus dicambivorans</name>
    <dbReference type="NCBI Taxonomy" id="1850238"/>
    <lineage>
        <taxon>Bacteria</taxon>
        <taxon>Pseudomonadati</taxon>
        <taxon>Pseudomonadota</taxon>
        <taxon>Alphaproteobacteria</taxon>
        <taxon>Sphingomonadales</taxon>
        <taxon>Sphingomonadaceae</taxon>
        <taxon>Rhizorhabdus</taxon>
    </lineage>
</organism>
<comment type="caution">
    <text evidence="2">The sequence shown here is derived from an EMBL/GenBank/DDBJ whole genome shotgun (WGS) entry which is preliminary data.</text>
</comment>
<dbReference type="Gene3D" id="1.10.12.10">
    <property type="entry name" value="Lyase 2-enoyl-coa Hydratase, Chain A, domain 2"/>
    <property type="match status" value="1"/>
</dbReference>